<keyword evidence="1" id="KW-0732">Signal</keyword>
<protein>
    <submittedName>
        <fullName evidence="2">Hypp5912 protein</fullName>
    </submittedName>
</protein>
<dbReference type="Proteomes" id="UP000838412">
    <property type="component" value="Chromosome 11"/>
</dbReference>
<dbReference type="EMBL" id="OV696696">
    <property type="protein sequence ID" value="CAH1239941.1"/>
    <property type="molecule type" value="Genomic_DNA"/>
</dbReference>
<dbReference type="AlphaFoldDB" id="A0A8J9VGL8"/>
<sequence length="69" mass="8122">MKRLVCLFLIIMVSEVVVEGLSIQARNDMDPCVTHGESYCQYRCRQKQLSGFCNEENRCICYYDPNNFF</sequence>
<dbReference type="OrthoDB" id="10337285at2759"/>
<accession>A0A8J9VGL8</accession>
<name>A0A8J9VGL8_BRALA</name>
<proteinExistence type="predicted"/>
<reference evidence="2" key="1">
    <citation type="submission" date="2022-01" db="EMBL/GenBank/DDBJ databases">
        <authorList>
            <person name="Braso-Vives M."/>
        </authorList>
    </citation>
    <scope>NUCLEOTIDE SEQUENCE</scope>
</reference>
<feature type="chain" id="PRO_5035451372" evidence="1">
    <location>
        <begin position="21"/>
        <end position="69"/>
    </location>
</feature>
<feature type="signal peptide" evidence="1">
    <location>
        <begin position="1"/>
        <end position="20"/>
    </location>
</feature>
<organism evidence="2 3">
    <name type="scientific">Branchiostoma lanceolatum</name>
    <name type="common">Common lancelet</name>
    <name type="synonym">Amphioxus lanceolatum</name>
    <dbReference type="NCBI Taxonomy" id="7740"/>
    <lineage>
        <taxon>Eukaryota</taxon>
        <taxon>Metazoa</taxon>
        <taxon>Chordata</taxon>
        <taxon>Cephalochordata</taxon>
        <taxon>Leptocardii</taxon>
        <taxon>Amphioxiformes</taxon>
        <taxon>Branchiostomatidae</taxon>
        <taxon>Branchiostoma</taxon>
    </lineage>
</organism>
<evidence type="ECO:0000313" key="2">
    <source>
        <dbReference type="EMBL" id="CAH1239941.1"/>
    </source>
</evidence>
<evidence type="ECO:0000313" key="3">
    <source>
        <dbReference type="Proteomes" id="UP000838412"/>
    </source>
</evidence>
<keyword evidence="3" id="KW-1185">Reference proteome</keyword>
<evidence type="ECO:0000256" key="1">
    <source>
        <dbReference type="SAM" id="SignalP"/>
    </source>
</evidence>
<gene>
    <name evidence="2" type="primary">Hypp5912</name>
    <name evidence="2" type="ORF">BLAG_LOCUS4080</name>
</gene>